<dbReference type="SMART" id="SM00174">
    <property type="entry name" value="RHO"/>
    <property type="match status" value="1"/>
</dbReference>
<dbReference type="eggNOG" id="KOG0092">
    <property type="taxonomic scope" value="Eukaryota"/>
</dbReference>
<dbReference type="OrthoDB" id="63533at2759"/>
<dbReference type="SMART" id="SM00176">
    <property type="entry name" value="RAN"/>
    <property type="match status" value="1"/>
</dbReference>
<dbReference type="SUPFAM" id="SSF52540">
    <property type="entry name" value="P-loop containing nucleoside triphosphate hydrolases"/>
    <property type="match status" value="1"/>
</dbReference>
<dbReference type="PROSITE" id="PS51419">
    <property type="entry name" value="RAB"/>
    <property type="match status" value="1"/>
</dbReference>
<dbReference type="Proteomes" id="UP000030693">
    <property type="component" value="Unassembled WGS sequence"/>
</dbReference>
<dbReference type="SMART" id="SM00175">
    <property type="entry name" value="RAB"/>
    <property type="match status" value="1"/>
</dbReference>
<dbReference type="NCBIfam" id="TIGR00231">
    <property type="entry name" value="small_GTP"/>
    <property type="match status" value="1"/>
</dbReference>
<dbReference type="EMBL" id="KB932206">
    <property type="protein sequence ID" value="KCV69357.1"/>
    <property type="molecule type" value="Genomic_DNA"/>
</dbReference>
<dbReference type="Pfam" id="PF00071">
    <property type="entry name" value="Ras"/>
    <property type="match status" value="1"/>
</dbReference>
<accession>A0A058Z755</accession>
<dbReference type="FunFam" id="3.40.50.300:FF:000851">
    <property type="entry name" value="Ras-related small GTP-binding family protein"/>
    <property type="match status" value="1"/>
</dbReference>
<gene>
    <name evidence="3" type="ORF">H696_03789</name>
</gene>
<dbReference type="PROSITE" id="PS51421">
    <property type="entry name" value="RAS"/>
    <property type="match status" value="1"/>
</dbReference>
<dbReference type="Gene3D" id="3.40.50.300">
    <property type="entry name" value="P-loop containing nucleotide triphosphate hydrolases"/>
    <property type="match status" value="1"/>
</dbReference>
<evidence type="ECO:0000313" key="3">
    <source>
        <dbReference type="EMBL" id="KCV69357.1"/>
    </source>
</evidence>
<dbReference type="InterPro" id="IPR027417">
    <property type="entry name" value="P-loop_NTPase"/>
</dbReference>
<dbReference type="GO" id="GO:0005525">
    <property type="term" value="F:GTP binding"/>
    <property type="evidence" value="ECO:0007669"/>
    <property type="project" value="InterPro"/>
</dbReference>
<proteinExistence type="predicted"/>
<organism evidence="3">
    <name type="scientific">Fonticula alba</name>
    <name type="common">Slime mold</name>
    <dbReference type="NCBI Taxonomy" id="691883"/>
    <lineage>
        <taxon>Eukaryota</taxon>
        <taxon>Rotosphaerida</taxon>
        <taxon>Fonticulaceae</taxon>
        <taxon>Fonticula</taxon>
    </lineage>
</organism>
<feature type="compositionally biased region" description="Polar residues" evidence="2">
    <location>
        <begin position="261"/>
        <end position="271"/>
    </location>
</feature>
<sequence length="283" mass="30745">MVAKNFCHTTPAPGPGRSGNELIAPPPPLPLALPPTPHPFLLALSLLPRPAPFSWLFALALSPSPLPFSTMANRPTSMAVSGNNRSFFQYKLVLLGDSSVGKSSLALRFVRGQFQEFQESTIGAAFMTQSVQCSDGTTVKFEIWDTAGQERYHSLAPMYYRGAHCAVVVYDISDASTFTRAKSWVRELQRQAPPNIIIALAGNKLDLSHSRQVSEEEASAYAAENKLLFVEASAKTDANVKLIFTRVAEAIPKSDAATAAPRSQDTSSKTVNLGEEDNRRKCC</sequence>
<dbReference type="SMART" id="SM00173">
    <property type="entry name" value="RAS"/>
    <property type="match status" value="1"/>
</dbReference>
<evidence type="ECO:0000313" key="4">
    <source>
        <dbReference type="Proteomes" id="UP000030693"/>
    </source>
</evidence>
<dbReference type="PANTHER" id="PTHR47978">
    <property type="match status" value="1"/>
</dbReference>
<evidence type="ECO:0000256" key="2">
    <source>
        <dbReference type="SAM" id="MobiDB-lite"/>
    </source>
</evidence>
<dbReference type="CDD" id="cd01860">
    <property type="entry name" value="Rab5_related"/>
    <property type="match status" value="1"/>
</dbReference>
<evidence type="ECO:0000256" key="1">
    <source>
        <dbReference type="ARBA" id="ARBA00022741"/>
    </source>
</evidence>
<dbReference type="AlphaFoldDB" id="A0A058Z755"/>
<dbReference type="GeneID" id="20528514"/>
<feature type="region of interest" description="Disordered" evidence="2">
    <location>
        <begin position="255"/>
        <end position="283"/>
    </location>
</feature>
<dbReference type="GO" id="GO:0003924">
    <property type="term" value="F:GTPase activity"/>
    <property type="evidence" value="ECO:0007669"/>
    <property type="project" value="InterPro"/>
</dbReference>
<dbReference type="InterPro" id="IPR001806">
    <property type="entry name" value="Small_GTPase"/>
</dbReference>
<dbReference type="STRING" id="691883.A0A058Z755"/>
<dbReference type="InterPro" id="IPR005225">
    <property type="entry name" value="Small_GTP-bd"/>
</dbReference>
<dbReference type="PRINTS" id="PR00449">
    <property type="entry name" value="RASTRNSFRMNG"/>
</dbReference>
<protein>
    <submittedName>
        <fullName evidence="3">Ras-like protein Rab-5A</fullName>
    </submittedName>
</protein>
<name>A0A058Z755_FONAL</name>
<dbReference type="RefSeq" id="XP_009495922.1">
    <property type="nucleotide sequence ID" value="XM_009497647.1"/>
</dbReference>
<keyword evidence="1" id="KW-0547">Nucleotide-binding</keyword>
<reference evidence="3" key="1">
    <citation type="submission" date="2013-04" db="EMBL/GenBank/DDBJ databases">
        <title>The Genome Sequence of Fonticula alba ATCC 38817.</title>
        <authorList>
            <consortium name="The Broad Institute Genomics Platform"/>
            <person name="Russ C."/>
            <person name="Cuomo C."/>
            <person name="Burger G."/>
            <person name="Gray M.W."/>
            <person name="Holland P.W.H."/>
            <person name="King N."/>
            <person name="Lang F.B.F."/>
            <person name="Roger A.J."/>
            <person name="Ruiz-Trillo I."/>
            <person name="Brown M."/>
            <person name="Walker B."/>
            <person name="Young S."/>
            <person name="Zeng Q."/>
            <person name="Gargeya S."/>
            <person name="Fitzgerald M."/>
            <person name="Haas B."/>
            <person name="Abouelleil A."/>
            <person name="Allen A.W."/>
            <person name="Alvarado L."/>
            <person name="Arachchi H.M."/>
            <person name="Berlin A.M."/>
            <person name="Chapman S.B."/>
            <person name="Gainer-Dewar J."/>
            <person name="Goldberg J."/>
            <person name="Griggs A."/>
            <person name="Gujja S."/>
            <person name="Hansen M."/>
            <person name="Howarth C."/>
            <person name="Imamovic A."/>
            <person name="Ireland A."/>
            <person name="Larimer J."/>
            <person name="McCowan C."/>
            <person name="Murphy C."/>
            <person name="Pearson M."/>
            <person name="Poon T.W."/>
            <person name="Priest M."/>
            <person name="Roberts A."/>
            <person name="Saif S."/>
            <person name="Shea T."/>
            <person name="Sisk P."/>
            <person name="Sykes S."/>
            <person name="Wortman J."/>
            <person name="Nusbaum C."/>
            <person name="Birren B."/>
        </authorList>
    </citation>
    <scope>NUCLEOTIDE SEQUENCE [LARGE SCALE GENOMIC DNA]</scope>
    <source>
        <strain evidence="3">ATCC 38817</strain>
    </source>
</reference>
<feature type="region of interest" description="Disordered" evidence="2">
    <location>
        <begin position="1"/>
        <end position="22"/>
    </location>
</feature>
<keyword evidence="4" id="KW-1185">Reference proteome</keyword>